<proteinExistence type="predicted"/>
<protein>
    <submittedName>
        <fullName evidence="2">Uncharacterized protein</fullName>
    </submittedName>
</protein>
<dbReference type="EMBL" id="CAJOBH010284471">
    <property type="protein sequence ID" value="CAF5173649.1"/>
    <property type="molecule type" value="Genomic_DNA"/>
</dbReference>
<dbReference type="Proteomes" id="UP000681967">
    <property type="component" value="Unassembled WGS sequence"/>
</dbReference>
<sequence>MEQKNLEGLLQAEIEHLQEIDAVVARLEEELRQAKIKLDTALERLRQLTEHLHQQQQLELQIQRAYEAQVTATNLAQDRANEADRREREAKHAADKAIREQQ</sequence>
<name>A0A8S3GZJ0_9BILA</name>
<evidence type="ECO:0000313" key="3">
    <source>
        <dbReference type="Proteomes" id="UP000681967"/>
    </source>
</evidence>
<reference evidence="2" key="1">
    <citation type="submission" date="2021-02" db="EMBL/GenBank/DDBJ databases">
        <authorList>
            <person name="Nowell W R."/>
        </authorList>
    </citation>
    <scope>NUCLEOTIDE SEQUENCE</scope>
</reference>
<organism evidence="2 3">
    <name type="scientific">Rotaria magnacalcarata</name>
    <dbReference type="NCBI Taxonomy" id="392030"/>
    <lineage>
        <taxon>Eukaryota</taxon>
        <taxon>Metazoa</taxon>
        <taxon>Spiralia</taxon>
        <taxon>Gnathifera</taxon>
        <taxon>Rotifera</taxon>
        <taxon>Eurotatoria</taxon>
        <taxon>Bdelloidea</taxon>
        <taxon>Philodinida</taxon>
        <taxon>Philodinidae</taxon>
        <taxon>Rotaria</taxon>
    </lineage>
</organism>
<feature type="non-terminal residue" evidence="2">
    <location>
        <position position="102"/>
    </location>
</feature>
<feature type="region of interest" description="Disordered" evidence="1">
    <location>
        <begin position="75"/>
        <end position="102"/>
    </location>
</feature>
<evidence type="ECO:0000256" key="1">
    <source>
        <dbReference type="SAM" id="MobiDB-lite"/>
    </source>
</evidence>
<evidence type="ECO:0000313" key="2">
    <source>
        <dbReference type="EMBL" id="CAF5173649.1"/>
    </source>
</evidence>
<dbReference type="AlphaFoldDB" id="A0A8S3GZJ0"/>
<comment type="caution">
    <text evidence="2">The sequence shown here is derived from an EMBL/GenBank/DDBJ whole genome shotgun (WGS) entry which is preliminary data.</text>
</comment>
<feature type="compositionally biased region" description="Basic and acidic residues" evidence="1">
    <location>
        <begin position="79"/>
        <end position="102"/>
    </location>
</feature>
<gene>
    <name evidence="2" type="ORF">BYL167_LOCUS77794</name>
</gene>
<accession>A0A8S3GZJ0</accession>